<proteinExistence type="predicted"/>
<dbReference type="Pfam" id="PF09952">
    <property type="entry name" value="AbiEi_2"/>
    <property type="match status" value="1"/>
</dbReference>
<evidence type="ECO:0008006" key="3">
    <source>
        <dbReference type="Google" id="ProtNLM"/>
    </source>
</evidence>
<accession>A0A402DNM8</accession>
<sequence length="347" mass="37884">MFTAVEQQRGSNDLIDEVVRSLTDVGITVTRRRRADDGATSDELLTLDAGPHGRTTYLTVAKLGAVDRRLATAWSLPSHRPLLLVARHIPDPVADVLRARGVDHADAAGNVHLSWSGLRIDVSGRRPRMSPPPRVPDTTAARAFTRSGTRVVFALLSWSDLAARPVREIATTSGVSVGTVHTVVHELTAAGYLREGTSGRALNRGGELLDRWAEAYTVTLSRKLPIASFVLPDADRAGELETDLLAEGAQLGGELAAHRVDPHLHPASATFYVERVPAAVVAKYRMRPDTGTVHLRRRFWTRLDDTSPLVPSPLVYADLVSSGDPRQREHAERIRGADDRLVELDRS</sequence>
<evidence type="ECO:0000313" key="1">
    <source>
        <dbReference type="EMBL" id="GCE75724.1"/>
    </source>
</evidence>
<comment type="caution">
    <text evidence="1">The sequence shown here is derived from an EMBL/GenBank/DDBJ whole genome shotgun (WGS) entry which is preliminary data.</text>
</comment>
<protein>
    <recommendedName>
        <fullName evidence="3">HTH iclR-type domain-containing protein</fullName>
    </recommendedName>
</protein>
<dbReference type="RefSeq" id="WP_130780323.1">
    <property type="nucleotide sequence ID" value="NZ_BIMR01000041.1"/>
</dbReference>
<dbReference type="OrthoDB" id="6630012at2"/>
<dbReference type="Proteomes" id="UP000289954">
    <property type="component" value="Unassembled WGS sequence"/>
</dbReference>
<name>A0A402DNM8_9CELL</name>
<evidence type="ECO:0000313" key="2">
    <source>
        <dbReference type="Proteomes" id="UP000289954"/>
    </source>
</evidence>
<dbReference type="AlphaFoldDB" id="A0A402DNM8"/>
<organism evidence="1 2">
    <name type="scientific">Cellulomonas biazotea</name>
    <dbReference type="NCBI Taxonomy" id="1709"/>
    <lineage>
        <taxon>Bacteria</taxon>
        <taxon>Bacillati</taxon>
        <taxon>Actinomycetota</taxon>
        <taxon>Actinomycetes</taxon>
        <taxon>Micrococcales</taxon>
        <taxon>Cellulomonadaceae</taxon>
        <taxon>Cellulomonas</taxon>
    </lineage>
</organism>
<dbReference type="InterPro" id="IPR019238">
    <property type="entry name" value="AbiEi_2"/>
</dbReference>
<dbReference type="EMBL" id="BIMR01000041">
    <property type="protein sequence ID" value="GCE75724.1"/>
    <property type="molecule type" value="Genomic_DNA"/>
</dbReference>
<keyword evidence="2" id="KW-1185">Reference proteome</keyword>
<gene>
    <name evidence="1" type="ORF">CBZ_07800</name>
</gene>
<reference evidence="1 2" key="1">
    <citation type="submission" date="2019-01" db="EMBL/GenBank/DDBJ databases">
        <title>Draft genome sequence of Cellulomonas takizawaensis strain TKZ-21.</title>
        <authorList>
            <person name="Yamamura H."/>
            <person name="Hayashi T."/>
            <person name="Hamada M."/>
            <person name="Serisawa Y."/>
            <person name="Matsuyama K."/>
            <person name="Nakagawa Y."/>
            <person name="Otoguro M."/>
            <person name="Yanagida F."/>
            <person name="Hayakawa M."/>
        </authorList>
    </citation>
    <scope>NUCLEOTIDE SEQUENCE [LARGE SCALE GENOMIC DNA]</scope>
    <source>
        <strain evidence="1 2">NBRC12680</strain>
    </source>
</reference>